<proteinExistence type="predicted"/>
<keyword evidence="2" id="KW-1185">Reference proteome</keyword>
<accession>A0AC60QVE4</accession>
<evidence type="ECO:0000313" key="2">
    <source>
        <dbReference type="Proteomes" id="UP000805193"/>
    </source>
</evidence>
<evidence type="ECO:0000313" key="1">
    <source>
        <dbReference type="EMBL" id="KAG0440987.1"/>
    </source>
</evidence>
<protein>
    <submittedName>
        <fullName evidence="1">Uncharacterized protein</fullName>
    </submittedName>
</protein>
<gene>
    <name evidence="1" type="ORF">HPB47_016088</name>
</gene>
<dbReference type="EMBL" id="JABSTQ010004802">
    <property type="protein sequence ID" value="KAG0440987.1"/>
    <property type="molecule type" value="Genomic_DNA"/>
</dbReference>
<reference evidence="1 2" key="1">
    <citation type="journal article" date="2020" name="Cell">
        <title>Large-Scale Comparative Analyses of Tick Genomes Elucidate Their Genetic Diversity and Vector Capacities.</title>
        <authorList>
            <consortium name="Tick Genome and Microbiome Consortium (TIGMIC)"/>
            <person name="Jia N."/>
            <person name="Wang J."/>
            <person name="Shi W."/>
            <person name="Du L."/>
            <person name="Sun Y."/>
            <person name="Zhan W."/>
            <person name="Jiang J.F."/>
            <person name="Wang Q."/>
            <person name="Zhang B."/>
            <person name="Ji P."/>
            <person name="Bell-Sakyi L."/>
            <person name="Cui X.M."/>
            <person name="Yuan T.T."/>
            <person name="Jiang B.G."/>
            <person name="Yang W.F."/>
            <person name="Lam T.T."/>
            <person name="Chang Q.C."/>
            <person name="Ding S.J."/>
            <person name="Wang X.J."/>
            <person name="Zhu J.G."/>
            <person name="Ruan X.D."/>
            <person name="Zhao L."/>
            <person name="Wei J.T."/>
            <person name="Ye R.Z."/>
            <person name="Que T.C."/>
            <person name="Du C.H."/>
            <person name="Zhou Y.H."/>
            <person name="Cheng J.X."/>
            <person name="Dai P.F."/>
            <person name="Guo W.B."/>
            <person name="Han X.H."/>
            <person name="Huang E.J."/>
            <person name="Li L.F."/>
            <person name="Wei W."/>
            <person name="Gao Y.C."/>
            <person name="Liu J.Z."/>
            <person name="Shao H.Z."/>
            <person name="Wang X."/>
            <person name="Wang C.C."/>
            <person name="Yang T.C."/>
            <person name="Huo Q.B."/>
            <person name="Li W."/>
            <person name="Chen H.Y."/>
            <person name="Chen S.E."/>
            <person name="Zhou L.G."/>
            <person name="Ni X.B."/>
            <person name="Tian J.H."/>
            <person name="Sheng Y."/>
            <person name="Liu T."/>
            <person name="Pan Y.S."/>
            <person name="Xia L.Y."/>
            <person name="Li J."/>
            <person name="Zhao F."/>
            <person name="Cao W.C."/>
        </authorList>
    </citation>
    <scope>NUCLEOTIDE SEQUENCE [LARGE SCALE GENOMIC DNA]</scope>
    <source>
        <strain evidence="1">Iper-2018</strain>
    </source>
</reference>
<comment type="caution">
    <text evidence="1">The sequence shown here is derived from an EMBL/GenBank/DDBJ whole genome shotgun (WGS) entry which is preliminary data.</text>
</comment>
<sequence>MRKKSLVRLVRAFVMSRLAYVIPFLKLGGIRKAYKRALWLPDSTSNEKVAALGLHNKIDELIEVQRTSQLERLTKSATGRHILGNLGPRYEAQRGQKVDVPLHIRETLDIPLLPRHIHPVHDTERRMARAKALKMQIKTEEGVIFADAAEYDKKLKAMMAVAVDREGLIIARCSVRTTETEVAEEIVKEDPTGLKISMSHVWLLKLHSLEAKTKLLEAVKLQVQGRFYHFVGPNQRELRIKIHWVTFDVQTDTVRRAFEPFGSVKEIIR</sequence>
<organism evidence="1 2">
    <name type="scientific">Ixodes persulcatus</name>
    <name type="common">Taiga tick</name>
    <dbReference type="NCBI Taxonomy" id="34615"/>
    <lineage>
        <taxon>Eukaryota</taxon>
        <taxon>Metazoa</taxon>
        <taxon>Ecdysozoa</taxon>
        <taxon>Arthropoda</taxon>
        <taxon>Chelicerata</taxon>
        <taxon>Arachnida</taxon>
        <taxon>Acari</taxon>
        <taxon>Parasitiformes</taxon>
        <taxon>Ixodida</taxon>
        <taxon>Ixodoidea</taxon>
        <taxon>Ixodidae</taxon>
        <taxon>Ixodinae</taxon>
        <taxon>Ixodes</taxon>
    </lineage>
</organism>
<name>A0AC60QVE4_IXOPE</name>
<dbReference type="Proteomes" id="UP000805193">
    <property type="component" value="Unassembled WGS sequence"/>
</dbReference>